<proteinExistence type="predicted"/>
<feature type="region of interest" description="Disordered" evidence="12">
    <location>
        <begin position="1192"/>
        <end position="1228"/>
    </location>
</feature>
<dbReference type="Pfam" id="PF00498">
    <property type="entry name" value="FHA"/>
    <property type="match status" value="1"/>
</dbReference>
<feature type="compositionally biased region" description="Basic and acidic residues" evidence="12">
    <location>
        <begin position="686"/>
        <end position="695"/>
    </location>
</feature>
<feature type="compositionally biased region" description="Acidic residues" evidence="12">
    <location>
        <begin position="70"/>
        <end position="79"/>
    </location>
</feature>
<dbReference type="PROSITE" id="PS50172">
    <property type="entry name" value="BRCT"/>
    <property type="match status" value="1"/>
</dbReference>
<evidence type="ECO:0000256" key="11">
    <source>
        <dbReference type="ARBA" id="ARBA00023306"/>
    </source>
</evidence>
<gene>
    <name evidence="14" type="primary">MDC1</name>
    <name evidence="14" type="ORF">HK100_012137</name>
</gene>
<dbReference type="GO" id="GO:0005694">
    <property type="term" value="C:chromosome"/>
    <property type="evidence" value="ECO:0007669"/>
    <property type="project" value="UniProtKB-SubCell"/>
</dbReference>
<evidence type="ECO:0000256" key="4">
    <source>
        <dbReference type="ARBA" id="ARBA00022454"/>
    </source>
</evidence>
<evidence type="ECO:0000313" key="14">
    <source>
        <dbReference type="EMBL" id="KAJ3122064.1"/>
    </source>
</evidence>
<evidence type="ECO:0000256" key="6">
    <source>
        <dbReference type="ARBA" id="ARBA00022737"/>
    </source>
</evidence>
<protein>
    <recommendedName>
        <fullName evidence="3">Mediator of DNA damage checkpoint protein 1</fullName>
    </recommendedName>
</protein>
<dbReference type="SUPFAM" id="SSF52113">
    <property type="entry name" value="BRCT domain"/>
    <property type="match status" value="1"/>
</dbReference>
<feature type="compositionally biased region" description="Low complexity" evidence="12">
    <location>
        <begin position="59"/>
        <end position="69"/>
    </location>
</feature>
<evidence type="ECO:0000256" key="12">
    <source>
        <dbReference type="SAM" id="MobiDB-lite"/>
    </source>
</evidence>
<evidence type="ECO:0000256" key="1">
    <source>
        <dbReference type="ARBA" id="ARBA00004123"/>
    </source>
</evidence>
<evidence type="ECO:0000313" key="15">
    <source>
        <dbReference type="Proteomes" id="UP001211907"/>
    </source>
</evidence>
<dbReference type="Gene3D" id="3.40.50.10190">
    <property type="entry name" value="BRCT domain"/>
    <property type="match status" value="2"/>
</dbReference>
<dbReference type="CDD" id="cd18432">
    <property type="entry name" value="BRCT_PAXIP1_rpt6_like"/>
    <property type="match status" value="1"/>
</dbReference>
<evidence type="ECO:0000256" key="2">
    <source>
        <dbReference type="ARBA" id="ARBA00004286"/>
    </source>
</evidence>
<name>A0AAD5XHT8_9FUNG</name>
<reference evidence="14" key="1">
    <citation type="submission" date="2020-05" db="EMBL/GenBank/DDBJ databases">
        <title>Phylogenomic resolution of chytrid fungi.</title>
        <authorList>
            <person name="Stajich J.E."/>
            <person name="Amses K."/>
            <person name="Simmons R."/>
            <person name="Seto K."/>
            <person name="Myers J."/>
            <person name="Bonds A."/>
            <person name="Quandt C.A."/>
            <person name="Barry K."/>
            <person name="Liu P."/>
            <person name="Grigoriev I."/>
            <person name="Longcore J.E."/>
            <person name="James T.Y."/>
        </authorList>
    </citation>
    <scope>NUCLEOTIDE SEQUENCE</scope>
    <source>
        <strain evidence="14">JEL0513</strain>
    </source>
</reference>
<feature type="compositionally biased region" description="Low complexity" evidence="12">
    <location>
        <begin position="23"/>
        <end position="34"/>
    </location>
</feature>
<keyword evidence="6" id="KW-0677">Repeat</keyword>
<dbReference type="GO" id="GO:0006974">
    <property type="term" value="P:DNA damage response"/>
    <property type="evidence" value="ECO:0007669"/>
    <property type="project" value="UniProtKB-KW"/>
</dbReference>
<feature type="region of interest" description="Disordered" evidence="12">
    <location>
        <begin position="1"/>
        <end position="90"/>
    </location>
</feature>
<keyword evidence="8" id="KW-0832">Ubl conjugation</keyword>
<feature type="region of interest" description="Disordered" evidence="12">
    <location>
        <begin position="871"/>
        <end position="923"/>
    </location>
</feature>
<comment type="subcellular location">
    <subcellularLocation>
        <location evidence="2">Chromosome</location>
    </subcellularLocation>
    <subcellularLocation>
        <location evidence="1">Nucleus</location>
    </subcellularLocation>
</comment>
<evidence type="ECO:0000256" key="7">
    <source>
        <dbReference type="ARBA" id="ARBA00022763"/>
    </source>
</evidence>
<dbReference type="Pfam" id="PF16770">
    <property type="entry name" value="RTT107_BRCT_5"/>
    <property type="match status" value="1"/>
</dbReference>
<dbReference type="Pfam" id="PF16589">
    <property type="entry name" value="BRCT_2"/>
    <property type="match status" value="1"/>
</dbReference>
<comment type="caution">
    <text evidence="14">The sequence shown here is derived from an EMBL/GenBank/DDBJ whole genome shotgun (WGS) entry which is preliminary data.</text>
</comment>
<keyword evidence="11" id="KW-0131">Cell cycle</keyword>
<dbReference type="PANTHER" id="PTHR23196">
    <property type="entry name" value="PAX TRANSCRIPTION ACTIVATION DOMAIN INTERACTING PROTEIN"/>
    <property type="match status" value="1"/>
</dbReference>
<feature type="domain" description="BRCT" evidence="13">
    <location>
        <begin position="1249"/>
        <end position="1313"/>
    </location>
</feature>
<evidence type="ECO:0000256" key="3">
    <source>
        <dbReference type="ARBA" id="ARBA00015014"/>
    </source>
</evidence>
<sequence length="1446" mass="157281">MVKRIVDSASEDEDEAEIKVGRSSRTAAAIIASSLDESETHSESQQELIRGSPMHQSDKTNVSNINNDNDYSDSDDGDEEQKYEQHQQFLAQQKSDAAKYAIDAIVVQTRELHNADSDLDRPIARLSVLSSGKGDEAVAVPVYAGLSLVGQKSHDVAPRHQCVVLALPGVSAAHALLEVFEVSTESISDTPSSSSDIPPRHNLAFVEDLYATNETFINTVSLRPRKAYQLLHGDRVAFGPITCVFEWLDQHYFPARFHLDKTTCTDDLIQSSGAIKIDSNSRKNINQQFDVGCDPFLVPISKDTPSSSTRFSRSLPNQVASDTTPRSTFTPTQVITTPFREDTQQIRNPFSTNSPSPRIHASFTTPVPANRSIGAAGQIAPTLLFDSRHIDEDDDNRDESILLTASAAQKLKTSVGIIGWQNEETQFIGDFDLTEPDEEETAPVVPLENMKSNSFVEGVNNANVQTRPNQVEYIQPTMRMPAYNEDENSENDVDRNINENGSNNGNANFAPTLLVMSLEQLVNSAEGTGTKVEDQNNNGDTPTEIRNNYSDIAATLLVDADSMDSEEEEILNGVKNVIDEDANLPTNSIIQENLTISAKAIILESESENDAEINKQHFSNSVSEKASSIMGPSANRSLDTTGKRNEGSDSGASLQQNGIQNADTLFVPNNLINEKNIDFQNDDDDAKNNEKKFDTSEEDSQAPLLGNVEPTLLVGIDGNESDITEDDNFEDTPVFISTPIIATAKKKSISEPFEPKQPLCAEANKSDDEYPASPQSDSPNLLDSVKKAEPKLKKATTKLIVTVAKELPVATGRSKRQAANQANSKIQAVRKNESIPLTETPSKEHVALLKFRVDETPANIDISSEILPSLKGSKRGGSKATAMSVSLKPHRRRISDSPSPVLDFPDSFQSTPAPPGRTKNPKLPKDMQSVMKLSDPQFHPPFESPIFQPDGPNGLESQMEDATCLSGNVLEPLPPPLNITMPAKPLTRQTVVKKYVSKRGSKTKKSAPLSLDSEKSAFENLDNSQPAAFSSSSSLTELSASTAFPPKQENNSITIGIAAEVESSNGTVSISNPDTDGGDTLFGFSDSSGIKGKVTAASTVRRGRKSAVIAVSNPGNDGGIAVLEAVTTPAAALVKKEPAAKGKRKSTNGFPVVELDDIVIPTTAGSSVHNSDLPTSKRRKTAALKNIEADEKVTETENTHHSTAAFNRTISMDSDTSRRSKKTQSPRGNLMANAYRIALTGMDDTSPWEKIVCDLGGVVVDSWDKSTHLVTDKVRRTVKFLSAMAAGKHINSLKWLEQCQKAGIFVDESKHIIDDRDSEEKFGFKLRESIKTSREAGPFLSGFTIYATRSVMPTRVQMAEIVKAAGGNFVESVSKGCRDMEKFVVIGCMDDIAECSGLAAEGYNVQTNEFLLTGCLRQKIDLESHRLLISESIPELSRSVHRKKKK</sequence>
<evidence type="ECO:0000256" key="5">
    <source>
        <dbReference type="ARBA" id="ARBA00022499"/>
    </source>
</evidence>
<organism evidence="14 15">
    <name type="scientific">Physocladia obscura</name>
    <dbReference type="NCBI Taxonomy" id="109957"/>
    <lineage>
        <taxon>Eukaryota</taxon>
        <taxon>Fungi</taxon>
        <taxon>Fungi incertae sedis</taxon>
        <taxon>Chytridiomycota</taxon>
        <taxon>Chytridiomycota incertae sedis</taxon>
        <taxon>Chytridiomycetes</taxon>
        <taxon>Chytridiales</taxon>
        <taxon>Chytriomycetaceae</taxon>
        <taxon>Physocladia</taxon>
    </lineage>
</organism>
<dbReference type="GO" id="GO:0005634">
    <property type="term" value="C:nucleus"/>
    <property type="evidence" value="ECO:0007669"/>
    <property type="project" value="UniProtKB-SubCell"/>
</dbReference>
<evidence type="ECO:0000256" key="9">
    <source>
        <dbReference type="ARBA" id="ARBA00022990"/>
    </source>
</evidence>
<feature type="region of interest" description="Disordered" evidence="12">
    <location>
        <begin position="304"/>
        <end position="330"/>
    </location>
</feature>
<evidence type="ECO:0000256" key="10">
    <source>
        <dbReference type="ARBA" id="ARBA00023242"/>
    </source>
</evidence>
<evidence type="ECO:0000259" key="13">
    <source>
        <dbReference type="PROSITE" id="PS50172"/>
    </source>
</evidence>
<dbReference type="PANTHER" id="PTHR23196:SF1">
    <property type="entry name" value="PAX-INTERACTING PROTEIN 1"/>
    <property type="match status" value="1"/>
</dbReference>
<keyword evidence="7" id="KW-0227">DNA damage</keyword>
<keyword evidence="5" id="KW-1017">Isopeptide bond</keyword>
<keyword evidence="15" id="KW-1185">Reference proteome</keyword>
<dbReference type="InterPro" id="IPR008984">
    <property type="entry name" value="SMAD_FHA_dom_sf"/>
</dbReference>
<dbReference type="SUPFAM" id="SSF49879">
    <property type="entry name" value="SMAD/FHA domain"/>
    <property type="match status" value="1"/>
</dbReference>
<dbReference type="CDD" id="cd17744">
    <property type="entry name" value="BRCT_MDC1_rpt1"/>
    <property type="match status" value="1"/>
</dbReference>
<feature type="compositionally biased region" description="Polar residues" evidence="12">
    <location>
        <begin position="1201"/>
        <end position="1214"/>
    </location>
</feature>
<keyword evidence="4" id="KW-0158">Chromosome</keyword>
<dbReference type="InterPro" id="IPR036420">
    <property type="entry name" value="BRCT_dom_sf"/>
</dbReference>
<keyword evidence="9" id="KW-0007">Acetylation</keyword>
<accession>A0AAD5XHT8</accession>
<evidence type="ECO:0000256" key="8">
    <source>
        <dbReference type="ARBA" id="ARBA00022843"/>
    </source>
</evidence>
<feature type="region of interest" description="Disordered" evidence="12">
    <location>
        <begin position="621"/>
        <end position="656"/>
    </location>
</feature>
<feature type="region of interest" description="Disordered" evidence="12">
    <location>
        <begin position="764"/>
        <end position="783"/>
    </location>
</feature>
<feature type="region of interest" description="Disordered" evidence="12">
    <location>
        <begin position="676"/>
        <end position="707"/>
    </location>
</feature>
<dbReference type="Proteomes" id="UP001211907">
    <property type="component" value="Unassembled WGS sequence"/>
</dbReference>
<dbReference type="InterPro" id="IPR001357">
    <property type="entry name" value="BRCT_dom"/>
</dbReference>
<dbReference type="InterPro" id="IPR051579">
    <property type="entry name" value="DDR_Transcriptional_Reg"/>
</dbReference>
<keyword evidence="10" id="KW-0539">Nucleus</keyword>
<dbReference type="Gene3D" id="2.60.200.20">
    <property type="match status" value="1"/>
</dbReference>
<dbReference type="InterPro" id="IPR000253">
    <property type="entry name" value="FHA_dom"/>
</dbReference>
<dbReference type="EMBL" id="JADGJH010000837">
    <property type="protein sequence ID" value="KAJ3122064.1"/>
    <property type="molecule type" value="Genomic_DNA"/>
</dbReference>